<reference evidence="1 2" key="1">
    <citation type="submission" date="2015-01" db="EMBL/GenBank/DDBJ databases">
        <title>Evolution of Trichinella species and genotypes.</title>
        <authorList>
            <person name="Korhonen P.K."/>
            <person name="Edoardo P."/>
            <person name="Giuseppe L.R."/>
            <person name="Gasser R.B."/>
        </authorList>
    </citation>
    <scope>NUCLEOTIDE SEQUENCE [LARGE SCALE GENOMIC DNA]</scope>
    <source>
        <strain evidence="1">ISS13</strain>
    </source>
</reference>
<proteinExistence type="predicted"/>
<sequence length="115" mass="12778">MANPYASGYAKFLWVIVLHFIKGINQKYPELPRVGDIGHITANRDWAEFAVECDLGWDSKGERREKLRDGGGASFQNEVGITGNIMVTWDFSGINFKDKGNVTVILTITTRVVSG</sequence>
<dbReference type="AlphaFoldDB" id="A0A0V1EEB9"/>
<dbReference type="EMBL" id="JYDR01000057">
    <property type="protein sequence ID" value="KRY71507.1"/>
    <property type="molecule type" value="Genomic_DNA"/>
</dbReference>
<evidence type="ECO:0000313" key="2">
    <source>
        <dbReference type="Proteomes" id="UP000054632"/>
    </source>
</evidence>
<protein>
    <submittedName>
        <fullName evidence="1">Uncharacterized protein</fullName>
    </submittedName>
</protein>
<comment type="caution">
    <text evidence="1">The sequence shown here is derived from an EMBL/GenBank/DDBJ whole genome shotgun (WGS) entry which is preliminary data.</text>
</comment>
<organism evidence="1 2">
    <name type="scientific">Trichinella pseudospiralis</name>
    <name type="common">Parasitic roundworm</name>
    <dbReference type="NCBI Taxonomy" id="6337"/>
    <lineage>
        <taxon>Eukaryota</taxon>
        <taxon>Metazoa</taxon>
        <taxon>Ecdysozoa</taxon>
        <taxon>Nematoda</taxon>
        <taxon>Enoplea</taxon>
        <taxon>Dorylaimia</taxon>
        <taxon>Trichinellida</taxon>
        <taxon>Trichinellidae</taxon>
        <taxon>Trichinella</taxon>
    </lineage>
</organism>
<accession>A0A0V1EEB9</accession>
<evidence type="ECO:0000313" key="1">
    <source>
        <dbReference type="EMBL" id="KRY71507.1"/>
    </source>
</evidence>
<name>A0A0V1EEB9_TRIPS</name>
<dbReference type="Proteomes" id="UP000054632">
    <property type="component" value="Unassembled WGS sequence"/>
</dbReference>
<gene>
    <name evidence="1" type="ORF">T4A_4064</name>
</gene>